<feature type="compositionally biased region" description="Polar residues" evidence="1">
    <location>
        <begin position="181"/>
        <end position="223"/>
    </location>
</feature>
<sequence length="314" mass="32194">MRFIQFTAEAAEEDCWKGPAMKLGGLEYFETPDNAAACLEAHIYFLGPQNEVLLSRHVNITNSSTTCDSNLLQAISFPADVAATYAKITFLCGNDDGPSCQMIRLLPAEGSEPAVPLSLAMARTCLDSGTATATSPTPDAIDTTSVPWDNTPSTAVTSSSTAVNGDASAYPTHLTEIQPPSAYSSTDVETGGSAIQPTSSGSNLGSAEPTSTTTDFSIDPSETNVMPTTLIETTGGATAGVPSIAPTDAPSVITPEVSPAIPSGMPSALTPEVSSIIPSGVPSDATYEMPGATTLITSTVAGISHAPRCTCESY</sequence>
<gene>
    <name evidence="2" type="ORF">CDEST_15521</name>
</gene>
<dbReference type="EMBL" id="CP137316">
    <property type="protein sequence ID" value="WQF90507.1"/>
    <property type="molecule type" value="Genomic_DNA"/>
</dbReference>
<evidence type="ECO:0000313" key="3">
    <source>
        <dbReference type="Proteomes" id="UP001322277"/>
    </source>
</evidence>
<organism evidence="2 3">
    <name type="scientific">Colletotrichum destructivum</name>
    <dbReference type="NCBI Taxonomy" id="34406"/>
    <lineage>
        <taxon>Eukaryota</taxon>
        <taxon>Fungi</taxon>
        <taxon>Dikarya</taxon>
        <taxon>Ascomycota</taxon>
        <taxon>Pezizomycotina</taxon>
        <taxon>Sordariomycetes</taxon>
        <taxon>Hypocreomycetidae</taxon>
        <taxon>Glomerellales</taxon>
        <taxon>Glomerellaceae</taxon>
        <taxon>Colletotrichum</taxon>
        <taxon>Colletotrichum destructivum species complex</taxon>
    </lineage>
</organism>
<name>A0AAX4J583_9PEZI</name>
<reference evidence="3" key="1">
    <citation type="journal article" date="2023" name="bioRxiv">
        <title>Complete genome of the Medicago anthracnose fungus, Colletotrichum destructivum, reveals a mini-chromosome-like region within a core chromosome.</title>
        <authorList>
            <person name="Lapalu N."/>
            <person name="Simon A."/>
            <person name="Lu A."/>
            <person name="Plaumann P.-L."/>
            <person name="Amselem J."/>
            <person name="Pigne S."/>
            <person name="Auger A."/>
            <person name="Koch C."/>
            <person name="Dallery J.-F."/>
            <person name="O'Connell R.J."/>
        </authorList>
    </citation>
    <scope>NUCLEOTIDE SEQUENCE [LARGE SCALE GENOMIC DNA]</scope>
    <source>
        <strain evidence="3">CBS 520.97</strain>
    </source>
</reference>
<proteinExistence type="predicted"/>
<dbReference type="Proteomes" id="UP001322277">
    <property type="component" value="Chromosome 12"/>
</dbReference>
<feature type="compositionally biased region" description="Low complexity" evidence="1">
    <location>
        <begin position="151"/>
        <end position="163"/>
    </location>
</feature>
<protein>
    <submittedName>
        <fullName evidence="2">Uncharacterized protein</fullName>
    </submittedName>
</protein>
<keyword evidence="3" id="KW-1185">Reference proteome</keyword>
<evidence type="ECO:0000313" key="2">
    <source>
        <dbReference type="EMBL" id="WQF90507.1"/>
    </source>
</evidence>
<feature type="region of interest" description="Disordered" evidence="1">
    <location>
        <begin position="129"/>
        <end position="223"/>
    </location>
</feature>
<feature type="compositionally biased region" description="Polar residues" evidence="1">
    <location>
        <begin position="129"/>
        <end position="150"/>
    </location>
</feature>
<dbReference type="GeneID" id="87952021"/>
<accession>A0AAX4J583</accession>
<evidence type="ECO:0000256" key="1">
    <source>
        <dbReference type="SAM" id="MobiDB-lite"/>
    </source>
</evidence>
<dbReference type="RefSeq" id="XP_062787728.1">
    <property type="nucleotide sequence ID" value="XM_062931677.1"/>
</dbReference>
<dbReference type="AlphaFoldDB" id="A0AAX4J583"/>
<dbReference type="KEGG" id="cdet:87952021"/>